<keyword evidence="1" id="KW-1133">Transmembrane helix</keyword>
<reference evidence="2 3" key="1">
    <citation type="journal article" date="2019" name="Int. J. Syst. Evol. Microbiol.">
        <title>The Global Catalogue of Microorganisms (GCM) 10K type strain sequencing project: providing services to taxonomists for standard genome sequencing and annotation.</title>
        <authorList>
            <consortium name="The Broad Institute Genomics Platform"/>
            <consortium name="The Broad Institute Genome Sequencing Center for Infectious Disease"/>
            <person name="Wu L."/>
            <person name="Ma J."/>
        </authorList>
    </citation>
    <scope>NUCLEOTIDE SEQUENCE [LARGE SCALE GENOMIC DNA]</scope>
    <source>
        <strain evidence="2 3">JCM 6924</strain>
    </source>
</reference>
<accession>A0ABN3NUB7</accession>
<proteinExistence type="predicted"/>
<comment type="caution">
    <text evidence="2">The sequence shown here is derived from an EMBL/GenBank/DDBJ whole genome shotgun (WGS) entry which is preliminary data.</text>
</comment>
<feature type="transmembrane region" description="Helical" evidence="1">
    <location>
        <begin position="103"/>
        <end position="124"/>
    </location>
</feature>
<dbReference type="Proteomes" id="UP001501095">
    <property type="component" value="Unassembled WGS sequence"/>
</dbReference>
<dbReference type="EMBL" id="BAAATM010000010">
    <property type="protein sequence ID" value="GAA2534427.1"/>
    <property type="molecule type" value="Genomic_DNA"/>
</dbReference>
<keyword evidence="1" id="KW-0472">Membrane</keyword>
<organism evidence="2 3">
    <name type="scientific">Streptomyces levis</name>
    <dbReference type="NCBI Taxonomy" id="285566"/>
    <lineage>
        <taxon>Bacteria</taxon>
        <taxon>Bacillati</taxon>
        <taxon>Actinomycetota</taxon>
        <taxon>Actinomycetes</taxon>
        <taxon>Kitasatosporales</taxon>
        <taxon>Streptomycetaceae</taxon>
        <taxon>Streptomyces</taxon>
    </lineage>
</organism>
<keyword evidence="3" id="KW-1185">Reference proteome</keyword>
<gene>
    <name evidence="2" type="ORF">GCM10010423_33480</name>
</gene>
<evidence type="ECO:0008006" key="4">
    <source>
        <dbReference type="Google" id="ProtNLM"/>
    </source>
</evidence>
<evidence type="ECO:0000313" key="2">
    <source>
        <dbReference type="EMBL" id="GAA2534427.1"/>
    </source>
</evidence>
<protein>
    <recommendedName>
        <fullName evidence="4">RiboL-PSP-HEPN domain-containing protein</fullName>
    </recommendedName>
</protein>
<name>A0ABN3NUB7_9ACTN</name>
<keyword evidence="1" id="KW-0812">Transmembrane</keyword>
<sequence length="240" mass="26286">MTQDENGRVEPRLSAAAENALDEAIDDIKQEVTRRANLIANGPQGDSAVVGVRDVVQALAEVSSQDSRLRRRLRLVRIATFAYAVLGTNFALLYYLADLGSGSSTVLLMSGILIGSALGPLLLANLDFGPTLRKPTSQGGTSSRIEYDVLYEWARLESAIRARYSDQFGESRASIPIGRMIDDLGEIGVLRQRDLKMMKNFITLRNGIAHGRISLTSMGAGEARDLVRSARTIHDRLLER</sequence>
<evidence type="ECO:0000256" key="1">
    <source>
        <dbReference type="SAM" id="Phobius"/>
    </source>
</evidence>
<feature type="transmembrane region" description="Helical" evidence="1">
    <location>
        <begin position="75"/>
        <end position="97"/>
    </location>
</feature>
<evidence type="ECO:0000313" key="3">
    <source>
        <dbReference type="Proteomes" id="UP001501095"/>
    </source>
</evidence>